<dbReference type="AlphaFoldDB" id="A0A2A5T7A0"/>
<feature type="domain" description="Transposase DDE" evidence="1">
    <location>
        <begin position="1"/>
        <end position="55"/>
    </location>
</feature>
<dbReference type="EMBL" id="NBYY01000008">
    <property type="protein sequence ID" value="PCS23980.1"/>
    <property type="molecule type" value="Genomic_DNA"/>
</dbReference>
<evidence type="ECO:0000313" key="2">
    <source>
        <dbReference type="EMBL" id="PCS23980.1"/>
    </source>
</evidence>
<organism evidence="2 3">
    <name type="scientific">Candidatus Enterovibrio escicola</name>
    <dbReference type="NCBI Taxonomy" id="1927127"/>
    <lineage>
        <taxon>Bacteria</taxon>
        <taxon>Pseudomonadati</taxon>
        <taxon>Pseudomonadota</taxon>
        <taxon>Gammaproteobacteria</taxon>
        <taxon>Vibrionales</taxon>
        <taxon>Vibrionaceae</taxon>
        <taxon>Enterovibrio</taxon>
    </lineage>
</organism>
<proteinExistence type="predicted"/>
<comment type="caution">
    <text evidence="2">The sequence shown here is derived from an EMBL/GenBank/DDBJ whole genome shotgun (WGS) entry which is preliminary data.</text>
</comment>
<accession>A0A2A5T7A0</accession>
<name>A0A2A5T7A0_9GAMM</name>
<sequence length="55" mass="6132">MISIKVTMVNVVDRKPVSEMTDELWGYLSGEKGYISGPLEREFADKGVTRITGVK</sequence>
<keyword evidence="2" id="KW-0614">Plasmid</keyword>
<evidence type="ECO:0000259" key="1">
    <source>
        <dbReference type="Pfam" id="PF13612"/>
    </source>
</evidence>
<gene>
    <name evidence="2" type="ORF">BTN49_0346</name>
</gene>
<protein>
    <submittedName>
        <fullName evidence="2">Mobile element protein</fullName>
    </submittedName>
</protein>
<dbReference type="Pfam" id="PF13612">
    <property type="entry name" value="DDE_Tnp_1_3"/>
    <property type="match status" value="1"/>
</dbReference>
<reference evidence="3" key="1">
    <citation type="submission" date="2017-04" db="EMBL/GenBank/DDBJ databases">
        <title>Genome evolution of the luminous symbionts of deep sea anglerfish.</title>
        <authorList>
            <person name="Hendry T.A."/>
        </authorList>
    </citation>
    <scope>NUCLEOTIDE SEQUENCE [LARGE SCALE GENOMIC DNA]</scope>
    <source>
        <plasmid evidence="3">pmj1</plasmid>
    </source>
</reference>
<dbReference type="InterPro" id="IPR025668">
    <property type="entry name" value="Tnp_DDE_dom"/>
</dbReference>
<keyword evidence="3" id="KW-1185">Reference proteome</keyword>
<geneLocation type="plasmid" evidence="3">
    <name>pmj1</name>
</geneLocation>
<dbReference type="Proteomes" id="UP000219020">
    <property type="component" value="Plasmid pMJ1"/>
</dbReference>
<evidence type="ECO:0000313" key="3">
    <source>
        <dbReference type="Proteomes" id="UP000219020"/>
    </source>
</evidence>